<accession>B7Q6B0</accession>
<dbReference type="PaxDb" id="6945-B7Q6B0"/>
<feature type="region of interest" description="Disordered" evidence="1">
    <location>
        <begin position="80"/>
        <end position="140"/>
    </location>
</feature>
<feature type="compositionally biased region" description="Polar residues" evidence="1">
    <location>
        <begin position="185"/>
        <end position="198"/>
    </location>
</feature>
<evidence type="ECO:0000313" key="3">
    <source>
        <dbReference type="EMBL" id="EEC14382.1"/>
    </source>
</evidence>
<dbReference type="EMBL" id="DS866335">
    <property type="protein sequence ID" value="EEC14382.1"/>
    <property type="molecule type" value="Genomic_DNA"/>
</dbReference>
<dbReference type="VEuPathDB" id="VectorBase:ISCW010734"/>
<keyword evidence="5" id="KW-1185">Reference proteome</keyword>
<name>B7Q6B0_IXOSC</name>
<reference evidence="3 5" key="1">
    <citation type="submission" date="2008-03" db="EMBL/GenBank/DDBJ databases">
        <title>Annotation of Ixodes scapularis.</title>
        <authorList>
            <consortium name="Ixodes scapularis Genome Project Consortium"/>
            <person name="Caler E."/>
            <person name="Hannick L.I."/>
            <person name="Bidwell S."/>
            <person name="Joardar V."/>
            <person name="Thiagarajan M."/>
            <person name="Amedeo P."/>
            <person name="Galinsky K.J."/>
            <person name="Schobel S."/>
            <person name="Inman J."/>
            <person name="Hostetler J."/>
            <person name="Miller J."/>
            <person name="Hammond M."/>
            <person name="Megy K."/>
            <person name="Lawson D."/>
            <person name="Kodira C."/>
            <person name="Sutton G."/>
            <person name="Meyer J."/>
            <person name="Hill C.A."/>
            <person name="Birren B."/>
            <person name="Nene V."/>
            <person name="Collins F."/>
            <person name="Alarcon-Chaidez F."/>
            <person name="Wikel S."/>
            <person name="Strausberg R."/>
        </authorList>
    </citation>
    <scope>NUCLEOTIDE SEQUENCE [LARGE SCALE GENOMIC DNA]</scope>
    <source>
        <strain evidence="5">Wikel</strain>
        <strain evidence="3">Wikel colony</strain>
    </source>
</reference>
<dbReference type="Proteomes" id="UP000001555">
    <property type="component" value="Unassembled WGS sequence"/>
</dbReference>
<evidence type="ECO:0000259" key="2">
    <source>
        <dbReference type="Pfam" id="PF15950"/>
    </source>
</evidence>
<feature type="compositionally biased region" description="Basic and acidic residues" evidence="1">
    <location>
        <begin position="255"/>
        <end position="264"/>
    </location>
</feature>
<dbReference type="InterPro" id="IPR031866">
    <property type="entry name" value="DUF4758"/>
</dbReference>
<proteinExistence type="predicted"/>
<feature type="compositionally biased region" description="Pro residues" evidence="1">
    <location>
        <begin position="86"/>
        <end position="98"/>
    </location>
</feature>
<dbReference type="EnsemblMetazoa" id="ISCW010734-RA">
    <property type="protein sequence ID" value="ISCW010734-PA"/>
    <property type="gene ID" value="ISCW010734"/>
</dbReference>
<dbReference type="OrthoDB" id="6430068at2759"/>
<dbReference type="HOGENOM" id="CLU_374808_0_0_1"/>
<dbReference type="AlphaFoldDB" id="B7Q6B0"/>
<organism>
    <name type="scientific">Ixodes scapularis</name>
    <name type="common">Black-legged tick</name>
    <name type="synonym">Deer tick</name>
    <dbReference type="NCBI Taxonomy" id="6945"/>
    <lineage>
        <taxon>Eukaryota</taxon>
        <taxon>Metazoa</taxon>
        <taxon>Ecdysozoa</taxon>
        <taxon>Arthropoda</taxon>
        <taxon>Chelicerata</taxon>
        <taxon>Arachnida</taxon>
        <taxon>Acari</taxon>
        <taxon>Parasitiformes</taxon>
        <taxon>Ixodida</taxon>
        <taxon>Ixodoidea</taxon>
        <taxon>Ixodidae</taxon>
        <taxon>Ixodinae</taxon>
        <taxon>Ixodes</taxon>
    </lineage>
</organism>
<feature type="compositionally biased region" description="Basic and acidic residues" evidence="1">
    <location>
        <begin position="710"/>
        <end position="726"/>
    </location>
</feature>
<dbReference type="EMBL" id="ABJB010773267">
    <property type="status" value="NOT_ANNOTATED_CDS"/>
    <property type="molecule type" value="Genomic_DNA"/>
</dbReference>
<feature type="compositionally biased region" description="Low complexity" evidence="1">
    <location>
        <begin position="99"/>
        <end position="137"/>
    </location>
</feature>
<evidence type="ECO:0000313" key="5">
    <source>
        <dbReference type="Proteomes" id="UP000001555"/>
    </source>
</evidence>
<dbReference type="InParanoid" id="B7Q6B0"/>
<dbReference type="PANTHER" id="PTHR39072">
    <property type="entry name" value="RE48511P"/>
    <property type="match status" value="1"/>
</dbReference>
<gene>
    <name evidence="3" type="ORF">IscW_ISCW010734</name>
</gene>
<sequence length="741" mass="80027">MGWHRRDKERSYTHETIEQWPGLDGPATVTGPRLPQLPHTVDGTVIVFTPASDAAKSAAHGVAGAHAQGAPGAAGFEIVGGANEVLPPPSTTTPPPALPSRTSTRAPVRTTTSSSRATSSRAAATARSSAASSTSSRPQYPTGLVTVLGGTHVNGGATTIHETKVIGTYIDGKYAQILQSTSRIMHASSSTERPTQVRPTPAFKAPEPTPAASLPVENSRKPELSPSPRQQQVIRDNTAQVRLNRFKVRLTARPDQPHESEEPSSHPAAAAITTDMASPSAHPGDEDVDPLVSIDPARVRYEQTTVTSLVTLHVGQGKSVVRTLTLTTSVARTLEPSELFSNGILEGSESLNAITATAEASEQQTPPLVVSRVYSTTEHSWRTSLVPIFDGLATTTHTLTESFIIRKIVTAYRTMPPGDLLGLDERNVTLDLDSEQYFQTLLQGGTPPAPTPLQQLQSPSSPEASYLALPSDGNRPVQLANPLLNNPLAAVYLGLQQLNQQVTLYSTVTQSSVYTTTETVYHTKVVSFYDGRRTRSRTLSESLSTTEKTLTSFSTAVVPYINTQALQLQQLQQQQLQRLIATQLPQLTKPTPPVFHGDVHLHHRHHGHKLQFQDLHAHLQRVQHPVPYGDQLECVQDHTDRHVHLLLPDPTDYRGTSAAAVGTPRTAAGGTLAHVSFACAHVVPVFGNKRKRNQQRGDRGERWAIFPVGDRAETTSRREGANDHRHTASSVNGPEALPQSP</sequence>
<evidence type="ECO:0000256" key="1">
    <source>
        <dbReference type="SAM" id="MobiDB-lite"/>
    </source>
</evidence>
<feature type="region of interest" description="Disordered" evidence="1">
    <location>
        <begin position="443"/>
        <end position="465"/>
    </location>
</feature>
<dbReference type="Pfam" id="PF15950">
    <property type="entry name" value="DUF4758"/>
    <property type="match status" value="1"/>
</dbReference>
<feature type="compositionally biased region" description="Polar residues" evidence="1">
    <location>
        <begin position="227"/>
        <end position="240"/>
    </location>
</feature>
<dbReference type="EMBL" id="ABJB010460913">
    <property type="status" value="NOT_ANNOTATED_CDS"/>
    <property type="molecule type" value="Genomic_DNA"/>
</dbReference>
<evidence type="ECO:0000313" key="4">
    <source>
        <dbReference type="EnsemblMetazoa" id="ISCW010734-PA"/>
    </source>
</evidence>
<dbReference type="PANTHER" id="PTHR39072:SF3">
    <property type="entry name" value="RE48511P"/>
    <property type="match status" value="1"/>
</dbReference>
<feature type="region of interest" description="Disordered" evidence="1">
    <location>
        <begin position="185"/>
        <end position="240"/>
    </location>
</feature>
<feature type="region of interest" description="Disordered" evidence="1">
    <location>
        <begin position="691"/>
        <end position="741"/>
    </location>
</feature>
<dbReference type="EMBL" id="ABJB010453373">
    <property type="status" value="NOT_ANNOTATED_CDS"/>
    <property type="molecule type" value="Genomic_DNA"/>
</dbReference>
<dbReference type="VEuPathDB" id="VectorBase:ISCP_004063"/>
<dbReference type="EMBL" id="ABJB010306521">
    <property type="status" value="NOT_ANNOTATED_CDS"/>
    <property type="molecule type" value="Genomic_DNA"/>
</dbReference>
<dbReference type="EMBL" id="ABJB010690943">
    <property type="status" value="NOT_ANNOTATED_CDS"/>
    <property type="molecule type" value="Genomic_DNA"/>
</dbReference>
<feature type="domain" description="DUF4758" evidence="2">
    <location>
        <begin position="112"/>
        <end position="182"/>
    </location>
</feature>
<reference evidence="4" key="2">
    <citation type="submission" date="2020-05" db="UniProtKB">
        <authorList>
            <consortium name="EnsemblMetazoa"/>
        </authorList>
    </citation>
    <scope>IDENTIFICATION</scope>
    <source>
        <strain evidence="4">wikel</strain>
    </source>
</reference>
<feature type="region of interest" description="Disordered" evidence="1">
    <location>
        <begin position="249"/>
        <end position="268"/>
    </location>
</feature>
<dbReference type="EMBL" id="ABJB010245193">
    <property type="status" value="NOT_ANNOTATED_CDS"/>
    <property type="molecule type" value="Genomic_DNA"/>
</dbReference>
<protein>
    <recommendedName>
        <fullName evidence="2">DUF4758 domain-containing protein</fullName>
    </recommendedName>
</protein>
<dbReference type="VEuPathDB" id="VectorBase:ISCI010734"/>